<evidence type="ECO:0000259" key="3">
    <source>
        <dbReference type="Pfam" id="PF02852"/>
    </source>
</evidence>
<dbReference type="RefSeq" id="WP_245346567.1">
    <property type="nucleotide sequence ID" value="NZ_JAGIOI010000001.1"/>
</dbReference>
<dbReference type="PANTHER" id="PTHR22912">
    <property type="entry name" value="DISULFIDE OXIDOREDUCTASE"/>
    <property type="match status" value="1"/>
</dbReference>
<dbReference type="Gene3D" id="3.30.390.30">
    <property type="match status" value="1"/>
</dbReference>
<accession>A0ABS4YZK9</accession>
<evidence type="ECO:0000256" key="1">
    <source>
        <dbReference type="ARBA" id="ARBA00007532"/>
    </source>
</evidence>
<evidence type="ECO:0000313" key="5">
    <source>
        <dbReference type="Proteomes" id="UP000711614"/>
    </source>
</evidence>
<dbReference type="InterPro" id="IPR004099">
    <property type="entry name" value="Pyr_nucl-diS_OxRdtase_dimer"/>
</dbReference>
<keyword evidence="4" id="KW-0670">Pyruvate</keyword>
<dbReference type="PANTHER" id="PTHR22912:SF217">
    <property type="entry name" value="DIHYDROLIPOYL DEHYDROGENASE"/>
    <property type="match status" value="1"/>
</dbReference>
<dbReference type="Pfam" id="PF02852">
    <property type="entry name" value="Pyr_redox_dim"/>
    <property type="match status" value="1"/>
</dbReference>
<keyword evidence="2" id="KW-0520">NAD</keyword>
<dbReference type="InterPro" id="IPR036188">
    <property type="entry name" value="FAD/NAD-bd_sf"/>
</dbReference>
<name>A0ABS4YZK9_9MICC</name>
<evidence type="ECO:0000313" key="4">
    <source>
        <dbReference type="EMBL" id="MBP2414226.1"/>
    </source>
</evidence>
<proteinExistence type="inferred from homology"/>
<dbReference type="Proteomes" id="UP000711614">
    <property type="component" value="Unassembled WGS sequence"/>
</dbReference>
<dbReference type="InterPro" id="IPR050151">
    <property type="entry name" value="Class-I_Pyr_Nuc-Dis_Oxidored"/>
</dbReference>
<keyword evidence="5" id="KW-1185">Reference proteome</keyword>
<dbReference type="EMBL" id="JAGIOI010000001">
    <property type="protein sequence ID" value="MBP2414226.1"/>
    <property type="molecule type" value="Genomic_DNA"/>
</dbReference>
<comment type="caution">
    <text evidence="4">The sequence shown here is derived from an EMBL/GenBank/DDBJ whole genome shotgun (WGS) entry which is preliminary data.</text>
</comment>
<evidence type="ECO:0000256" key="2">
    <source>
        <dbReference type="ARBA" id="ARBA00023027"/>
    </source>
</evidence>
<gene>
    <name evidence="4" type="ORF">JOF48_003025</name>
</gene>
<comment type="similarity">
    <text evidence="1">Belongs to the class-I pyridine nucleotide-disulfide oxidoreductase family.</text>
</comment>
<reference evidence="4 5" key="1">
    <citation type="submission" date="2021-03" db="EMBL/GenBank/DDBJ databases">
        <title>Sequencing the genomes of 1000 actinobacteria strains.</title>
        <authorList>
            <person name="Klenk H.-P."/>
        </authorList>
    </citation>
    <scope>NUCLEOTIDE SEQUENCE [LARGE SCALE GENOMIC DNA]</scope>
    <source>
        <strain evidence="4 5">DSM 16005</strain>
    </source>
</reference>
<dbReference type="SUPFAM" id="SSF55424">
    <property type="entry name" value="FAD/NAD-linked reductases, dimerisation (C-terminal) domain"/>
    <property type="match status" value="1"/>
</dbReference>
<dbReference type="Gene3D" id="3.50.50.60">
    <property type="entry name" value="FAD/NAD(P)-binding domain"/>
    <property type="match status" value="1"/>
</dbReference>
<organism evidence="4 5">
    <name type="scientific">Arthrobacter stackebrandtii</name>
    <dbReference type="NCBI Taxonomy" id="272161"/>
    <lineage>
        <taxon>Bacteria</taxon>
        <taxon>Bacillati</taxon>
        <taxon>Actinomycetota</taxon>
        <taxon>Actinomycetes</taxon>
        <taxon>Micrococcales</taxon>
        <taxon>Micrococcaceae</taxon>
        <taxon>Arthrobacter</taxon>
    </lineage>
</organism>
<dbReference type="SUPFAM" id="SSF51905">
    <property type="entry name" value="FAD/NAD(P)-binding domain"/>
    <property type="match status" value="1"/>
</dbReference>
<dbReference type="InterPro" id="IPR016156">
    <property type="entry name" value="FAD/NAD-linked_Rdtase_dimer_sf"/>
</dbReference>
<feature type="domain" description="Pyridine nucleotide-disulphide oxidoreductase dimerisation" evidence="3">
    <location>
        <begin position="68"/>
        <end position="173"/>
    </location>
</feature>
<sequence length="176" mass="18949">MLIATGLTPNADRLAVDRYHGTSVEGIFALGDISGSHQLKHVVNHESRVVKHNLIHPTDLIAAAHRFVPAAVFSDPQIASIGLTEQQAAGRGVSYVAIVQKYADITADWARRHSAFPERAGRPGHGHLLGAHVIGPEAATIIQPLTQAMSFDQSAHQVARGQYWIHPALSKLVENA</sequence>
<protein>
    <submittedName>
        <fullName evidence="4">Pyruvate/2-oxoglutarate dehydrogenase complex dihydrolipoamide dehydrogenase (E3) component</fullName>
    </submittedName>
</protein>